<protein>
    <recommendedName>
        <fullName evidence="1">Glycosyl transferase family 1 domain-containing protein</fullName>
    </recommendedName>
</protein>
<feature type="domain" description="Glycosyl transferase family 1" evidence="1">
    <location>
        <begin position="163"/>
        <end position="326"/>
    </location>
</feature>
<dbReference type="GO" id="GO:1901135">
    <property type="term" value="P:carbohydrate derivative metabolic process"/>
    <property type="evidence" value="ECO:0007669"/>
    <property type="project" value="UniProtKB-ARBA"/>
</dbReference>
<proteinExistence type="predicted"/>
<name>A0A0W0WVZ3_9GAMM</name>
<dbReference type="PATRIC" id="fig|45070.6.peg.1537"/>
<dbReference type="SUPFAM" id="SSF53756">
    <property type="entry name" value="UDP-Glycosyltransferase/glycogen phosphorylase"/>
    <property type="match status" value="1"/>
</dbReference>
<dbReference type="EMBL" id="LNYO01000013">
    <property type="protein sequence ID" value="KTD36483.1"/>
    <property type="molecule type" value="Genomic_DNA"/>
</dbReference>
<dbReference type="RefSeq" id="WP_058504472.1">
    <property type="nucleotide sequence ID" value="NZ_CAAAIF010000011.1"/>
</dbReference>
<dbReference type="InterPro" id="IPR001296">
    <property type="entry name" value="Glyco_trans_1"/>
</dbReference>
<evidence type="ECO:0000313" key="2">
    <source>
        <dbReference type="EMBL" id="KTD36483.1"/>
    </source>
</evidence>
<dbReference type="CDD" id="cd03801">
    <property type="entry name" value="GT4_PimA-like"/>
    <property type="match status" value="1"/>
</dbReference>
<dbReference type="GO" id="GO:0016757">
    <property type="term" value="F:glycosyltransferase activity"/>
    <property type="evidence" value="ECO:0007669"/>
    <property type="project" value="InterPro"/>
</dbReference>
<organism evidence="2 3">
    <name type="scientific">Legionella nautarum</name>
    <dbReference type="NCBI Taxonomy" id="45070"/>
    <lineage>
        <taxon>Bacteria</taxon>
        <taxon>Pseudomonadati</taxon>
        <taxon>Pseudomonadota</taxon>
        <taxon>Gammaproteobacteria</taxon>
        <taxon>Legionellales</taxon>
        <taxon>Legionellaceae</taxon>
        <taxon>Legionella</taxon>
    </lineage>
</organism>
<dbReference type="STRING" id="45070.Lnau_1467"/>
<dbReference type="Proteomes" id="UP000054725">
    <property type="component" value="Unassembled WGS sequence"/>
</dbReference>
<dbReference type="Pfam" id="PF00534">
    <property type="entry name" value="Glycos_transf_1"/>
    <property type="match status" value="1"/>
</dbReference>
<dbReference type="Gene3D" id="3.40.50.2000">
    <property type="entry name" value="Glycogen Phosphorylase B"/>
    <property type="match status" value="2"/>
</dbReference>
<evidence type="ECO:0000313" key="3">
    <source>
        <dbReference type="Proteomes" id="UP000054725"/>
    </source>
</evidence>
<accession>A0A0W0WVZ3</accession>
<dbReference type="PANTHER" id="PTHR12526">
    <property type="entry name" value="GLYCOSYLTRANSFERASE"/>
    <property type="match status" value="1"/>
</dbReference>
<reference evidence="2 3" key="1">
    <citation type="submission" date="2015-11" db="EMBL/GenBank/DDBJ databases">
        <title>Genomic analysis of 38 Legionella species identifies large and diverse effector repertoires.</title>
        <authorList>
            <person name="Burstein D."/>
            <person name="Amaro F."/>
            <person name="Zusman T."/>
            <person name="Lifshitz Z."/>
            <person name="Cohen O."/>
            <person name="Gilbert J.A."/>
            <person name="Pupko T."/>
            <person name="Shuman H.A."/>
            <person name="Segal G."/>
        </authorList>
    </citation>
    <scope>NUCLEOTIDE SEQUENCE [LARGE SCALE GENOMIC DNA]</scope>
    <source>
        <strain evidence="2 3">ATCC 49506</strain>
    </source>
</reference>
<dbReference type="PANTHER" id="PTHR12526:SF625">
    <property type="entry name" value="PHOSPHATIDYLINOSITOL GLYCAN-CLASS A"/>
    <property type="match status" value="1"/>
</dbReference>
<keyword evidence="3" id="KW-1185">Reference proteome</keyword>
<evidence type="ECO:0000259" key="1">
    <source>
        <dbReference type="Pfam" id="PF00534"/>
    </source>
</evidence>
<sequence>MKVLIVNNMAPFIWGGAEELAVHLQKNLIIAGHEAEILRIPFQWEPAERIPSQMLMTRAFELWNVDHVIALKFPAYFIRHPQKTIWLLHQYRQAYDLYDAGQSNIPANKAGNELRALIKAADEETFAESRNIFTNSEVTRERLFHYNGFNAKVLHPPVNDPEIFTNNEMGDYIFAGGRVNNMKRQHLLVEAMSHTDKAVKLLVAGPPDSPTDAERLKEMVARLGLEDRVKLDLRFLPRETYAKYVNESMAVAYLPFDEDSLGYVAMEAAIAGKALITTTDSGGVLGLAKHEETGWVTEAKPTSLAEAMSTVGKNIQRTRRLGMTAKELWLSLGINWPQTVEALLQ</sequence>
<dbReference type="OrthoDB" id="9802525at2"/>
<comment type="caution">
    <text evidence="2">The sequence shown here is derived from an EMBL/GenBank/DDBJ whole genome shotgun (WGS) entry which is preliminary data.</text>
</comment>
<gene>
    <name evidence="2" type="ORF">Lnau_1467</name>
</gene>
<dbReference type="AlphaFoldDB" id="A0A0W0WVZ3"/>